<evidence type="ECO:0000256" key="1">
    <source>
        <dbReference type="ARBA" id="ARBA00023015"/>
    </source>
</evidence>
<dbReference type="InterPro" id="IPR036390">
    <property type="entry name" value="WH_DNA-bd_sf"/>
</dbReference>
<dbReference type="GO" id="GO:0003677">
    <property type="term" value="F:DNA binding"/>
    <property type="evidence" value="ECO:0007669"/>
    <property type="project" value="UniProtKB-KW"/>
</dbReference>
<sequence length="204" mass="22178">MSRYFGPLRSACPALMTARRKSEDTPDHVDGILAQWARERPDLDVSPMGILGRLGRLNRHTGRAIEAALGATGLQPWEFDVLATLRRAGPPYALSPGALIGSLMITSGTMTNRLDHLERAGLVRREPNPEDRRGLLVALTDAGRERVDHAVELHVANEHRLLEGLTATERAQLTALLRRWLRMFEPPAGDGGDGGDGGEGKPGD</sequence>
<dbReference type="SMART" id="SM00347">
    <property type="entry name" value="HTH_MARR"/>
    <property type="match status" value="1"/>
</dbReference>
<keyword evidence="1" id="KW-0805">Transcription regulation</keyword>
<dbReference type="EMBL" id="OFTH01000012">
    <property type="protein sequence ID" value="SOZ55030.1"/>
    <property type="molecule type" value="Genomic_DNA"/>
</dbReference>
<feature type="domain" description="HTH marR-type" evidence="4">
    <location>
        <begin position="47"/>
        <end position="182"/>
    </location>
</feature>
<dbReference type="Gene3D" id="1.10.10.10">
    <property type="entry name" value="Winged helix-like DNA-binding domain superfamily/Winged helix DNA-binding domain"/>
    <property type="match status" value="1"/>
</dbReference>
<gene>
    <name evidence="5" type="ORF">CBM2613_A20049</name>
</gene>
<evidence type="ECO:0000259" key="4">
    <source>
        <dbReference type="PROSITE" id="PS50995"/>
    </source>
</evidence>
<dbReference type="InterPro" id="IPR000835">
    <property type="entry name" value="HTH_MarR-typ"/>
</dbReference>
<dbReference type="Proteomes" id="UP000256952">
    <property type="component" value="Chromosome CBM2613_a"/>
</dbReference>
<dbReference type="InterPro" id="IPR036388">
    <property type="entry name" value="WH-like_DNA-bd_sf"/>
</dbReference>
<dbReference type="PANTHER" id="PTHR42756:SF1">
    <property type="entry name" value="TRANSCRIPTIONAL REPRESSOR OF EMRAB OPERON"/>
    <property type="match status" value="1"/>
</dbReference>
<comment type="caution">
    <text evidence="5">The sequence shown here is derived from an EMBL/GenBank/DDBJ whole genome shotgun (WGS) entry which is preliminary data.</text>
</comment>
<proteinExistence type="predicted"/>
<dbReference type="SUPFAM" id="SSF46785">
    <property type="entry name" value="Winged helix' DNA-binding domain"/>
    <property type="match status" value="1"/>
</dbReference>
<dbReference type="PROSITE" id="PS01117">
    <property type="entry name" value="HTH_MARR_1"/>
    <property type="match status" value="1"/>
</dbReference>
<evidence type="ECO:0000256" key="2">
    <source>
        <dbReference type="ARBA" id="ARBA00023125"/>
    </source>
</evidence>
<dbReference type="InterPro" id="IPR023187">
    <property type="entry name" value="Tscrpt_reg_MarR-type_CS"/>
</dbReference>
<dbReference type="PRINTS" id="PR00598">
    <property type="entry name" value="HTHMARR"/>
</dbReference>
<accession>A0A375DYL6</accession>
<dbReference type="GO" id="GO:0003700">
    <property type="term" value="F:DNA-binding transcription factor activity"/>
    <property type="evidence" value="ECO:0007669"/>
    <property type="project" value="InterPro"/>
</dbReference>
<dbReference type="Pfam" id="PF12802">
    <property type="entry name" value="MarR_2"/>
    <property type="match status" value="1"/>
</dbReference>
<evidence type="ECO:0000256" key="3">
    <source>
        <dbReference type="ARBA" id="ARBA00023163"/>
    </source>
</evidence>
<dbReference type="PANTHER" id="PTHR42756">
    <property type="entry name" value="TRANSCRIPTIONAL REGULATOR, MARR"/>
    <property type="match status" value="1"/>
</dbReference>
<keyword evidence="2" id="KW-0238">DNA-binding</keyword>
<dbReference type="PROSITE" id="PS50995">
    <property type="entry name" value="HTH_MARR_2"/>
    <property type="match status" value="1"/>
</dbReference>
<keyword evidence="3" id="KW-0804">Transcription</keyword>
<name>A0A375DYL6_9BURK</name>
<dbReference type="AlphaFoldDB" id="A0A375DYL6"/>
<reference evidence="5" key="1">
    <citation type="submission" date="2018-01" db="EMBL/GenBank/DDBJ databases">
        <authorList>
            <person name="Clerissi C."/>
        </authorList>
    </citation>
    <scope>NUCLEOTIDE SEQUENCE</scope>
    <source>
        <strain evidence="5">Cupriavidus taiwanensis STM 8556</strain>
    </source>
</reference>
<evidence type="ECO:0000313" key="5">
    <source>
        <dbReference type="EMBL" id="SOZ55030.1"/>
    </source>
</evidence>
<protein>
    <submittedName>
        <fullName evidence="5">TRANSCRIPTIONal REGULATOR, MarR family</fullName>
    </submittedName>
</protein>
<organism evidence="5">
    <name type="scientific">Cupriavidus taiwanensis</name>
    <dbReference type="NCBI Taxonomy" id="164546"/>
    <lineage>
        <taxon>Bacteria</taxon>
        <taxon>Pseudomonadati</taxon>
        <taxon>Pseudomonadota</taxon>
        <taxon>Betaproteobacteria</taxon>
        <taxon>Burkholderiales</taxon>
        <taxon>Burkholderiaceae</taxon>
        <taxon>Cupriavidus</taxon>
    </lineage>
</organism>